<dbReference type="AlphaFoldDB" id="A0A7Z0CKG8"/>
<keyword evidence="1" id="KW-1133">Transmembrane helix</keyword>
<dbReference type="RefSeq" id="WP_083971880.1">
    <property type="nucleotide sequence ID" value="NZ_BBRC01000013.1"/>
</dbReference>
<feature type="transmembrane region" description="Helical" evidence="1">
    <location>
        <begin position="12"/>
        <end position="39"/>
    </location>
</feature>
<evidence type="ECO:0008006" key="4">
    <source>
        <dbReference type="Google" id="ProtNLM"/>
    </source>
</evidence>
<evidence type="ECO:0000313" key="2">
    <source>
        <dbReference type="EMBL" id="NYI41893.1"/>
    </source>
</evidence>
<dbReference type="InterPro" id="IPR025327">
    <property type="entry name" value="DUF4233"/>
</dbReference>
<evidence type="ECO:0000313" key="3">
    <source>
        <dbReference type="Proteomes" id="UP000547973"/>
    </source>
</evidence>
<name>A0A7Z0CKG8_9MICO</name>
<gene>
    <name evidence="2" type="ORF">BKA03_002012</name>
</gene>
<keyword evidence="1" id="KW-0472">Membrane</keyword>
<reference evidence="2 3" key="1">
    <citation type="submission" date="2020-07" db="EMBL/GenBank/DDBJ databases">
        <title>Sequencing the genomes of 1000 actinobacteria strains.</title>
        <authorList>
            <person name="Klenk H.-P."/>
        </authorList>
    </citation>
    <scope>NUCLEOTIDE SEQUENCE [LARGE SCALE GENOMIC DNA]</scope>
    <source>
        <strain evidence="2 3">DSM 19970</strain>
    </source>
</reference>
<dbReference type="Proteomes" id="UP000547973">
    <property type="component" value="Unassembled WGS sequence"/>
</dbReference>
<keyword evidence="3" id="KW-1185">Reference proteome</keyword>
<proteinExistence type="predicted"/>
<dbReference type="OrthoDB" id="3267755at2"/>
<comment type="caution">
    <text evidence="2">The sequence shown here is derived from an EMBL/GenBank/DDBJ whole genome shotgun (WGS) entry which is preliminary data.</text>
</comment>
<keyword evidence="1" id="KW-0812">Transmembrane</keyword>
<dbReference type="EMBL" id="JACBZO010000001">
    <property type="protein sequence ID" value="NYI41893.1"/>
    <property type="molecule type" value="Genomic_DNA"/>
</dbReference>
<dbReference type="Pfam" id="PF14017">
    <property type="entry name" value="DUF4233"/>
    <property type="match status" value="1"/>
</dbReference>
<evidence type="ECO:0000256" key="1">
    <source>
        <dbReference type="SAM" id="Phobius"/>
    </source>
</evidence>
<organism evidence="2 3">
    <name type="scientific">Demequina lutea</name>
    <dbReference type="NCBI Taxonomy" id="431489"/>
    <lineage>
        <taxon>Bacteria</taxon>
        <taxon>Bacillati</taxon>
        <taxon>Actinomycetota</taxon>
        <taxon>Actinomycetes</taxon>
        <taxon>Micrococcales</taxon>
        <taxon>Demequinaceae</taxon>
        <taxon>Demequina</taxon>
    </lineage>
</organism>
<protein>
    <recommendedName>
        <fullName evidence="4">DUF4233 domain-containing protein</fullName>
    </recommendedName>
</protein>
<accession>A0A7Z0CKG8</accession>
<feature type="transmembrane region" description="Helical" evidence="1">
    <location>
        <begin position="51"/>
        <end position="68"/>
    </location>
</feature>
<sequence>MMATSDPKPQRSALVIFTQTTLLLESLATFFAALVVWGLGKADVISVSPGFVWVSGAALAAGFALASSRASARWGRRLGWALHVPLIAGGVLVPAIAFVGVMFLFVYAVGVRWGSRIDRERALHAEAQGGAE</sequence>
<feature type="transmembrane region" description="Helical" evidence="1">
    <location>
        <begin position="80"/>
        <end position="109"/>
    </location>
</feature>